<feature type="compositionally biased region" description="Basic and acidic residues" evidence="1">
    <location>
        <begin position="13"/>
        <end position="23"/>
    </location>
</feature>
<feature type="compositionally biased region" description="Low complexity" evidence="1">
    <location>
        <begin position="24"/>
        <end position="41"/>
    </location>
</feature>
<keyword evidence="2" id="KW-1133">Transmembrane helix</keyword>
<dbReference type="EMBL" id="BSSA01000009">
    <property type="protein sequence ID" value="GLW70920.1"/>
    <property type="molecule type" value="Genomic_DNA"/>
</dbReference>
<dbReference type="Proteomes" id="UP001165041">
    <property type="component" value="Unassembled WGS sequence"/>
</dbReference>
<evidence type="ECO:0000313" key="3">
    <source>
        <dbReference type="EMBL" id="GLW70920.1"/>
    </source>
</evidence>
<gene>
    <name evidence="3" type="ORF">Kpho02_32190</name>
</gene>
<organism evidence="3 4">
    <name type="scientific">Kitasatospora phosalacinea</name>
    <dbReference type="NCBI Taxonomy" id="2065"/>
    <lineage>
        <taxon>Bacteria</taxon>
        <taxon>Bacillati</taxon>
        <taxon>Actinomycetota</taxon>
        <taxon>Actinomycetes</taxon>
        <taxon>Kitasatosporales</taxon>
        <taxon>Streptomycetaceae</taxon>
        <taxon>Kitasatospora</taxon>
    </lineage>
</organism>
<dbReference type="AlphaFoldDB" id="A0A9W6Q633"/>
<accession>A0A9W6Q633</accession>
<keyword evidence="2" id="KW-0472">Membrane</keyword>
<dbReference type="RefSeq" id="WP_285736728.1">
    <property type="nucleotide sequence ID" value="NZ_BSSA01000009.1"/>
</dbReference>
<evidence type="ECO:0000256" key="2">
    <source>
        <dbReference type="SAM" id="Phobius"/>
    </source>
</evidence>
<proteinExistence type="predicted"/>
<name>A0A9W6Q633_9ACTN</name>
<feature type="transmembrane region" description="Helical" evidence="2">
    <location>
        <begin position="54"/>
        <end position="73"/>
    </location>
</feature>
<sequence>MNKGGSGDELWDEFVREFEKNNAQHEASAAERAQQQQQQQQPSPPQGRRSRGRVLVPLAVALLVAAGAGAYALRPTRSEPTAAPAPSAPASRSASPSAPAPPAAAASASTAASALAGSVPSDEPTSAAPLSVFPEQVQGYTLVAKTTKPVCTGADTVAPTLAGLITQGKGCLGVDLALYKDADGNQYNLVLFTMKDQREAMELGLSLGSRTDDYQVAVQLPPPGSGLRELPADSGLVQSVTGLGHSLMVSMGQWSDGHSGDFNTLVQKLTPLTKAVSHNFPEWVDGMEAGQDSGTA</sequence>
<comment type="caution">
    <text evidence="3">The sequence shown here is derived from an EMBL/GenBank/DDBJ whole genome shotgun (WGS) entry which is preliminary data.</text>
</comment>
<evidence type="ECO:0000256" key="1">
    <source>
        <dbReference type="SAM" id="MobiDB-lite"/>
    </source>
</evidence>
<reference evidence="3" key="1">
    <citation type="submission" date="2023-02" db="EMBL/GenBank/DDBJ databases">
        <title>Kitasatospora phosalacinea NBRC 14627.</title>
        <authorList>
            <person name="Ichikawa N."/>
            <person name="Sato H."/>
            <person name="Tonouchi N."/>
        </authorList>
    </citation>
    <scope>NUCLEOTIDE SEQUENCE</scope>
    <source>
        <strain evidence="3">NBRC 14627</strain>
    </source>
</reference>
<feature type="region of interest" description="Disordered" evidence="1">
    <location>
        <begin position="1"/>
        <end position="53"/>
    </location>
</feature>
<evidence type="ECO:0000313" key="4">
    <source>
        <dbReference type="Proteomes" id="UP001165041"/>
    </source>
</evidence>
<keyword evidence="2" id="KW-0812">Transmembrane</keyword>
<protein>
    <submittedName>
        <fullName evidence="3">Uncharacterized protein</fullName>
    </submittedName>
</protein>
<feature type="region of interest" description="Disordered" evidence="1">
    <location>
        <begin position="77"/>
        <end position="105"/>
    </location>
</feature>